<reference evidence="4" key="1">
    <citation type="submission" date="2020-10" db="EMBL/GenBank/DDBJ databases">
        <authorList>
            <person name="Gilroy R."/>
        </authorList>
    </citation>
    <scope>NUCLEOTIDE SEQUENCE</scope>
    <source>
        <strain evidence="4">2478</strain>
    </source>
</reference>
<evidence type="ECO:0000256" key="1">
    <source>
        <dbReference type="PROSITE-ProRule" id="PRU00339"/>
    </source>
</evidence>
<dbReference type="Proteomes" id="UP000823771">
    <property type="component" value="Unassembled WGS sequence"/>
</dbReference>
<keyword evidence="3" id="KW-0732">Signal</keyword>
<dbReference type="InterPro" id="IPR011990">
    <property type="entry name" value="TPR-like_helical_dom_sf"/>
</dbReference>
<dbReference type="PROSITE" id="PS50005">
    <property type="entry name" value="TPR"/>
    <property type="match status" value="1"/>
</dbReference>
<evidence type="ECO:0000256" key="2">
    <source>
        <dbReference type="SAM" id="MobiDB-lite"/>
    </source>
</evidence>
<evidence type="ECO:0000313" key="5">
    <source>
        <dbReference type="Proteomes" id="UP000823771"/>
    </source>
</evidence>
<dbReference type="SUPFAM" id="SSF48452">
    <property type="entry name" value="TPR-like"/>
    <property type="match status" value="1"/>
</dbReference>
<organism evidence="4 5">
    <name type="scientific">Candidatus Cryptobacteroides excrementipullorum</name>
    <dbReference type="NCBI Taxonomy" id="2840761"/>
    <lineage>
        <taxon>Bacteria</taxon>
        <taxon>Pseudomonadati</taxon>
        <taxon>Bacteroidota</taxon>
        <taxon>Bacteroidia</taxon>
        <taxon>Bacteroidales</taxon>
        <taxon>Candidatus Cryptobacteroides</taxon>
    </lineage>
</organism>
<feature type="repeat" description="TPR" evidence="1">
    <location>
        <begin position="99"/>
        <end position="132"/>
    </location>
</feature>
<evidence type="ECO:0000313" key="4">
    <source>
        <dbReference type="EMBL" id="MBO8478942.1"/>
    </source>
</evidence>
<sequence>MTVSVKYIILAAFCMLLMSAPAGAQGTDRRDVRKGNRDFRKENYKAAEIDYRKALVKDSTSFAAGYNLGNTLYRMEDRQQAGKIYEKLGGVAAASPYASDYYYNVGNVAVSAKDWQAAVEAYRQSLLRNPSDMDAKENYIYAKKMLENQQNQGGGQDQNQNQDKDQNQDNKDGGNDQDRNGNDNKDRGQNNGQDQNQDRNQGEGQGQQGKITPQAAQQILQAIQAKEKETQDKVKKEKAQVLKSRQKEKNW</sequence>
<dbReference type="InterPro" id="IPR019734">
    <property type="entry name" value="TPR_rpt"/>
</dbReference>
<feature type="signal peptide" evidence="3">
    <location>
        <begin position="1"/>
        <end position="24"/>
    </location>
</feature>
<name>A0A9D9IU10_9BACT</name>
<dbReference type="AlphaFoldDB" id="A0A9D9IU10"/>
<gene>
    <name evidence="4" type="ORF">IAB80_08670</name>
</gene>
<reference evidence="4" key="2">
    <citation type="journal article" date="2021" name="PeerJ">
        <title>Extensive microbial diversity within the chicken gut microbiome revealed by metagenomics and culture.</title>
        <authorList>
            <person name="Gilroy R."/>
            <person name="Ravi A."/>
            <person name="Getino M."/>
            <person name="Pursley I."/>
            <person name="Horton D.L."/>
            <person name="Alikhan N.F."/>
            <person name="Baker D."/>
            <person name="Gharbi K."/>
            <person name="Hall N."/>
            <person name="Watson M."/>
            <person name="Adriaenssens E.M."/>
            <person name="Foster-Nyarko E."/>
            <person name="Jarju S."/>
            <person name="Secka A."/>
            <person name="Antonio M."/>
            <person name="Oren A."/>
            <person name="Chaudhuri R.R."/>
            <person name="La Ragione R."/>
            <person name="Hildebrand F."/>
            <person name="Pallen M.J."/>
        </authorList>
    </citation>
    <scope>NUCLEOTIDE SEQUENCE</scope>
    <source>
        <strain evidence="4">2478</strain>
    </source>
</reference>
<dbReference type="Gene3D" id="1.25.40.10">
    <property type="entry name" value="Tetratricopeptide repeat domain"/>
    <property type="match status" value="1"/>
</dbReference>
<feature type="compositionally biased region" description="Low complexity" evidence="2">
    <location>
        <begin position="214"/>
        <end position="224"/>
    </location>
</feature>
<protein>
    <submittedName>
        <fullName evidence="4">Tetratricopeptide repeat protein</fullName>
    </submittedName>
</protein>
<keyword evidence="1" id="KW-0802">TPR repeat</keyword>
<accession>A0A9D9IU10</accession>
<comment type="caution">
    <text evidence="4">The sequence shown here is derived from an EMBL/GenBank/DDBJ whole genome shotgun (WGS) entry which is preliminary data.</text>
</comment>
<dbReference type="EMBL" id="JADILZ010000079">
    <property type="protein sequence ID" value="MBO8478942.1"/>
    <property type="molecule type" value="Genomic_DNA"/>
</dbReference>
<proteinExistence type="predicted"/>
<feature type="chain" id="PRO_5039709635" evidence="3">
    <location>
        <begin position="25"/>
        <end position="251"/>
    </location>
</feature>
<feature type="compositionally biased region" description="Basic and acidic residues" evidence="2">
    <location>
        <begin position="162"/>
        <end position="188"/>
    </location>
</feature>
<dbReference type="SMART" id="SM00028">
    <property type="entry name" value="TPR"/>
    <property type="match status" value="1"/>
</dbReference>
<evidence type="ECO:0000256" key="3">
    <source>
        <dbReference type="SAM" id="SignalP"/>
    </source>
</evidence>
<feature type="compositionally biased region" description="Basic and acidic residues" evidence="2">
    <location>
        <begin position="225"/>
        <end position="251"/>
    </location>
</feature>
<feature type="region of interest" description="Disordered" evidence="2">
    <location>
        <begin position="149"/>
        <end position="251"/>
    </location>
</feature>
<dbReference type="Pfam" id="PF13181">
    <property type="entry name" value="TPR_8"/>
    <property type="match status" value="1"/>
</dbReference>